<dbReference type="PANTHER" id="PTHR34502:SF5">
    <property type="entry name" value="DUF6594 DOMAIN-CONTAINING PROTEIN"/>
    <property type="match status" value="1"/>
</dbReference>
<accession>A0A6A6R241</accession>
<feature type="transmembrane region" description="Helical" evidence="1">
    <location>
        <begin position="191"/>
        <end position="210"/>
    </location>
</feature>
<evidence type="ECO:0000259" key="2">
    <source>
        <dbReference type="Pfam" id="PF20237"/>
    </source>
</evidence>
<evidence type="ECO:0000256" key="1">
    <source>
        <dbReference type="SAM" id="Phobius"/>
    </source>
</evidence>
<dbReference type="PANTHER" id="PTHR34502">
    <property type="entry name" value="DUF6594 DOMAIN-CONTAINING PROTEIN-RELATED"/>
    <property type="match status" value="1"/>
</dbReference>
<keyword evidence="1" id="KW-0812">Transmembrane</keyword>
<sequence length="213" mass="23675">MVATGSYASPDEKDKGTSDDMKRLKIELRELILTYGTMLGVCRNVAALPDPTEYHFGDFHEAYKRCTPNGTLPTVYGSFPGPMNRDLCVHTPLPSMDPFTRVIIWLSKALSKKTSRFFNDKSTRERGFMTRGIRRTTHVITCIIVPLFYSASIAALYAVKPMTIRLAIIPVFLLVFALSAIFLAGSSRNEMIIFMSAYAAVLVVFVSGNISSQ</sequence>
<feature type="transmembrane region" description="Helical" evidence="1">
    <location>
        <begin position="164"/>
        <end position="184"/>
    </location>
</feature>
<gene>
    <name evidence="3" type="ORF">BU16DRAFT_524574</name>
</gene>
<organism evidence="3 4">
    <name type="scientific">Lophium mytilinum</name>
    <dbReference type="NCBI Taxonomy" id="390894"/>
    <lineage>
        <taxon>Eukaryota</taxon>
        <taxon>Fungi</taxon>
        <taxon>Dikarya</taxon>
        <taxon>Ascomycota</taxon>
        <taxon>Pezizomycotina</taxon>
        <taxon>Dothideomycetes</taxon>
        <taxon>Pleosporomycetidae</taxon>
        <taxon>Mytilinidiales</taxon>
        <taxon>Mytilinidiaceae</taxon>
        <taxon>Lophium</taxon>
    </lineage>
</organism>
<keyword evidence="1" id="KW-1133">Transmembrane helix</keyword>
<keyword evidence="1" id="KW-0472">Membrane</keyword>
<feature type="transmembrane region" description="Helical" evidence="1">
    <location>
        <begin position="139"/>
        <end position="158"/>
    </location>
</feature>
<proteinExistence type="predicted"/>
<name>A0A6A6R241_9PEZI</name>
<feature type="domain" description="DUF6594" evidence="2">
    <location>
        <begin position="18"/>
        <end position="203"/>
    </location>
</feature>
<reference evidence="3" key="1">
    <citation type="journal article" date="2020" name="Stud. Mycol.">
        <title>101 Dothideomycetes genomes: a test case for predicting lifestyles and emergence of pathogens.</title>
        <authorList>
            <person name="Haridas S."/>
            <person name="Albert R."/>
            <person name="Binder M."/>
            <person name="Bloem J."/>
            <person name="Labutti K."/>
            <person name="Salamov A."/>
            <person name="Andreopoulos B."/>
            <person name="Baker S."/>
            <person name="Barry K."/>
            <person name="Bills G."/>
            <person name="Bluhm B."/>
            <person name="Cannon C."/>
            <person name="Castanera R."/>
            <person name="Culley D."/>
            <person name="Daum C."/>
            <person name="Ezra D."/>
            <person name="Gonzalez J."/>
            <person name="Henrissat B."/>
            <person name="Kuo A."/>
            <person name="Liang C."/>
            <person name="Lipzen A."/>
            <person name="Lutzoni F."/>
            <person name="Magnuson J."/>
            <person name="Mondo S."/>
            <person name="Nolan M."/>
            <person name="Ohm R."/>
            <person name="Pangilinan J."/>
            <person name="Park H.-J."/>
            <person name="Ramirez L."/>
            <person name="Alfaro M."/>
            <person name="Sun H."/>
            <person name="Tritt A."/>
            <person name="Yoshinaga Y."/>
            <person name="Zwiers L.-H."/>
            <person name="Turgeon B."/>
            <person name="Goodwin S."/>
            <person name="Spatafora J."/>
            <person name="Crous P."/>
            <person name="Grigoriev I."/>
        </authorList>
    </citation>
    <scope>NUCLEOTIDE SEQUENCE</scope>
    <source>
        <strain evidence="3">CBS 269.34</strain>
    </source>
</reference>
<dbReference type="Proteomes" id="UP000799750">
    <property type="component" value="Unassembled WGS sequence"/>
</dbReference>
<evidence type="ECO:0000313" key="4">
    <source>
        <dbReference type="Proteomes" id="UP000799750"/>
    </source>
</evidence>
<dbReference type="AlphaFoldDB" id="A0A6A6R241"/>
<dbReference type="OrthoDB" id="3793504at2759"/>
<dbReference type="EMBL" id="MU004185">
    <property type="protein sequence ID" value="KAF2498462.1"/>
    <property type="molecule type" value="Genomic_DNA"/>
</dbReference>
<dbReference type="InterPro" id="IPR046529">
    <property type="entry name" value="DUF6594"/>
</dbReference>
<dbReference type="Pfam" id="PF20237">
    <property type="entry name" value="DUF6594"/>
    <property type="match status" value="1"/>
</dbReference>
<protein>
    <recommendedName>
        <fullName evidence="2">DUF6594 domain-containing protein</fullName>
    </recommendedName>
</protein>
<keyword evidence="4" id="KW-1185">Reference proteome</keyword>
<evidence type="ECO:0000313" key="3">
    <source>
        <dbReference type="EMBL" id="KAF2498462.1"/>
    </source>
</evidence>